<dbReference type="AlphaFoldDB" id="A0A1G9MFD9"/>
<name>A0A1G9MFD9_9FIRM</name>
<dbReference type="GO" id="GO:0042245">
    <property type="term" value="P:RNA repair"/>
    <property type="evidence" value="ECO:0007669"/>
    <property type="project" value="UniProtKB-KW"/>
</dbReference>
<keyword evidence="3" id="KW-0819">tRNA processing</keyword>
<dbReference type="Gene3D" id="3.30.460.10">
    <property type="entry name" value="Beta Polymerase, domain 2"/>
    <property type="match status" value="2"/>
</dbReference>
<keyword evidence="12" id="KW-0175">Coiled coil</keyword>
<comment type="cofactor">
    <cofactor evidence="1">
        <name>Mg(2+)</name>
        <dbReference type="ChEBI" id="CHEBI:18420"/>
    </cofactor>
</comment>
<organism evidence="16 17">
    <name type="scientific">Halarsenatibacter silvermanii</name>
    <dbReference type="NCBI Taxonomy" id="321763"/>
    <lineage>
        <taxon>Bacteria</taxon>
        <taxon>Bacillati</taxon>
        <taxon>Bacillota</taxon>
        <taxon>Clostridia</taxon>
        <taxon>Halanaerobiales</taxon>
        <taxon>Halarsenatibacteraceae</taxon>
        <taxon>Halarsenatibacter</taxon>
    </lineage>
</organism>
<dbReference type="InterPro" id="IPR050124">
    <property type="entry name" value="tRNA_CCA-adding_enzyme"/>
</dbReference>
<feature type="domain" description="Poly A polymerase head" evidence="14">
    <location>
        <begin position="97"/>
        <end position="136"/>
    </location>
</feature>
<feature type="coiled-coil region" evidence="12">
    <location>
        <begin position="299"/>
        <end position="356"/>
    </location>
</feature>
<evidence type="ECO:0000256" key="5">
    <source>
        <dbReference type="ARBA" id="ARBA00022723"/>
    </source>
</evidence>
<keyword evidence="4" id="KW-0548">Nucleotidyltransferase</keyword>
<dbReference type="GO" id="GO:0003723">
    <property type="term" value="F:RNA binding"/>
    <property type="evidence" value="ECO:0007669"/>
    <property type="project" value="UniProtKB-KW"/>
</dbReference>
<dbReference type="Pfam" id="PF01743">
    <property type="entry name" value="PolyA_pol"/>
    <property type="match status" value="1"/>
</dbReference>
<evidence type="ECO:0000256" key="11">
    <source>
        <dbReference type="RuleBase" id="RU003953"/>
    </source>
</evidence>
<evidence type="ECO:0000313" key="16">
    <source>
        <dbReference type="EMBL" id="SDL72986.1"/>
    </source>
</evidence>
<feature type="compositionally biased region" description="Basic and acidic residues" evidence="13">
    <location>
        <begin position="374"/>
        <end position="392"/>
    </location>
</feature>
<dbReference type="STRING" id="321763.SAMN04488692_10852"/>
<evidence type="ECO:0000259" key="14">
    <source>
        <dbReference type="Pfam" id="PF01743"/>
    </source>
</evidence>
<evidence type="ECO:0000256" key="12">
    <source>
        <dbReference type="SAM" id="Coils"/>
    </source>
</evidence>
<sequence length="392" mass="44801">MCPVDIEPPDITDYDMFRSPGPEILKKLRESPGRGWYVGGAVRDVILGRRPEDWDFLLTGIDKATLKKGFPGGEVVGSNFPVFLWQGVEITWTGESSPEKNLMSRDFTINSLTASLADKKIRDPQGGLQDLKERILQPLPRSISADPLRVYRAFRFKAEISDLSFSPLLKKKLKLLSPGEIEHLFPERVTEEFKKILNSPRPAAFIMGLKRFDLLNRHFSWLKSPEKSLDRLKIAKKAGFRYSEETDKILFVALAFESAKKNEMDRARSLLTLPEKWIKAAEQAVEVIPIIRNWQKVPAERLVETLEIFDKEILDLQEALVLAAGEDVRIGVASLFQKARSRYDNIFEIMKKLKNEISGDDLPEKIKGTPAAGEELRKRKKDWLETERDKHS</sequence>
<dbReference type="InterPro" id="IPR002646">
    <property type="entry name" value="PolA_pol_head_dom"/>
</dbReference>
<keyword evidence="9" id="KW-0460">Magnesium</keyword>
<dbReference type="RefSeq" id="WP_159429837.1">
    <property type="nucleotide sequence ID" value="NZ_FNGO01000008.1"/>
</dbReference>
<feature type="domain" description="tRNA nucleotidyltransferase/poly(A) polymerase RNA and SrmB- binding" evidence="15">
    <location>
        <begin position="166"/>
        <end position="219"/>
    </location>
</feature>
<dbReference type="Pfam" id="PF12627">
    <property type="entry name" value="PolyA_pol_RNAbd"/>
    <property type="match status" value="1"/>
</dbReference>
<reference evidence="16 17" key="1">
    <citation type="submission" date="2016-10" db="EMBL/GenBank/DDBJ databases">
        <authorList>
            <person name="de Groot N.N."/>
        </authorList>
    </citation>
    <scope>NUCLEOTIDE SEQUENCE [LARGE SCALE GENOMIC DNA]</scope>
    <source>
        <strain evidence="16 17">SLAS-1</strain>
    </source>
</reference>
<keyword evidence="2 11" id="KW-0808">Transferase</keyword>
<evidence type="ECO:0000313" key="17">
    <source>
        <dbReference type="Proteomes" id="UP000199476"/>
    </source>
</evidence>
<keyword evidence="7" id="KW-0692">RNA repair</keyword>
<dbReference type="GO" id="GO:0008033">
    <property type="term" value="P:tRNA processing"/>
    <property type="evidence" value="ECO:0007669"/>
    <property type="project" value="UniProtKB-KW"/>
</dbReference>
<keyword evidence="8" id="KW-0067">ATP-binding</keyword>
<evidence type="ECO:0000256" key="2">
    <source>
        <dbReference type="ARBA" id="ARBA00022679"/>
    </source>
</evidence>
<evidence type="ECO:0000256" key="7">
    <source>
        <dbReference type="ARBA" id="ARBA00022800"/>
    </source>
</evidence>
<dbReference type="PANTHER" id="PTHR47545:SF1">
    <property type="entry name" value="MULTIFUNCTIONAL CCA PROTEIN"/>
    <property type="match status" value="1"/>
</dbReference>
<dbReference type="GO" id="GO:0016779">
    <property type="term" value="F:nucleotidyltransferase activity"/>
    <property type="evidence" value="ECO:0007669"/>
    <property type="project" value="UniProtKB-KW"/>
</dbReference>
<evidence type="ECO:0000256" key="10">
    <source>
        <dbReference type="ARBA" id="ARBA00022884"/>
    </source>
</evidence>
<dbReference type="EMBL" id="FNGO01000008">
    <property type="protein sequence ID" value="SDL72986.1"/>
    <property type="molecule type" value="Genomic_DNA"/>
</dbReference>
<evidence type="ECO:0000256" key="13">
    <source>
        <dbReference type="SAM" id="MobiDB-lite"/>
    </source>
</evidence>
<keyword evidence="5" id="KW-0479">Metal-binding</keyword>
<dbReference type="GO" id="GO:0005524">
    <property type="term" value="F:ATP binding"/>
    <property type="evidence" value="ECO:0007669"/>
    <property type="project" value="UniProtKB-KW"/>
</dbReference>
<keyword evidence="6" id="KW-0547">Nucleotide-binding</keyword>
<dbReference type="PANTHER" id="PTHR47545">
    <property type="entry name" value="MULTIFUNCTIONAL CCA PROTEIN"/>
    <property type="match status" value="1"/>
</dbReference>
<feature type="region of interest" description="Disordered" evidence="13">
    <location>
        <begin position="360"/>
        <end position="392"/>
    </location>
</feature>
<dbReference type="OrthoDB" id="9805698at2"/>
<evidence type="ECO:0000256" key="1">
    <source>
        <dbReference type="ARBA" id="ARBA00001946"/>
    </source>
</evidence>
<evidence type="ECO:0000256" key="8">
    <source>
        <dbReference type="ARBA" id="ARBA00022840"/>
    </source>
</evidence>
<dbReference type="SUPFAM" id="SSF81891">
    <property type="entry name" value="Poly A polymerase C-terminal region-like"/>
    <property type="match status" value="1"/>
</dbReference>
<evidence type="ECO:0000256" key="3">
    <source>
        <dbReference type="ARBA" id="ARBA00022694"/>
    </source>
</evidence>
<gene>
    <name evidence="16" type="ORF">SAMN04488692_10852</name>
</gene>
<dbReference type="SUPFAM" id="SSF81301">
    <property type="entry name" value="Nucleotidyltransferase"/>
    <property type="match status" value="1"/>
</dbReference>
<proteinExistence type="inferred from homology"/>
<dbReference type="GO" id="GO:0046872">
    <property type="term" value="F:metal ion binding"/>
    <property type="evidence" value="ECO:0007669"/>
    <property type="project" value="UniProtKB-KW"/>
</dbReference>
<accession>A0A1G9MFD9</accession>
<evidence type="ECO:0000256" key="4">
    <source>
        <dbReference type="ARBA" id="ARBA00022695"/>
    </source>
</evidence>
<dbReference type="InterPro" id="IPR043519">
    <property type="entry name" value="NT_sf"/>
</dbReference>
<dbReference type="InterPro" id="IPR032828">
    <property type="entry name" value="PolyA_RNA-bd"/>
</dbReference>
<evidence type="ECO:0000259" key="15">
    <source>
        <dbReference type="Pfam" id="PF12627"/>
    </source>
</evidence>
<dbReference type="Gene3D" id="1.10.3090.10">
    <property type="entry name" value="cca-adding enzyme, domain 2"/>
    <property type="match status" value="1"/>
</dbReference>
<protein>
    <submittedName>
        <fullName evidence="16">Probable RNA and SrmB-binding site of polymerase A</fullName>
    </submittedName>
</protein>
<comment type="similarity">
    <text evidence="11">Belongs to the tRNA nucleotidyltransferase/poly(A) polymerase family.</text>
</comment>
<keyword evidence="17" id="KW-1185">Reference proteome</keyword>
<dbReference type="Proteomes" id="UP000199476">
    <property type="component" value="Unassembled WGS sequence"/>
</dbReference>
<evidence type="ECO:0000256" key="6">
    <source>
        <dbReference type="ARBA" id="ARBA00022741"/>
    </source>
</evidence>
<keyword evidence="10 11" id="KW-0694">RNA-binding</keyword>
<evidence type="ECO:0000256" key="9">
    <source>
        <dbReference type="ARBA" id="ARBA00022842"/>
    </source>
</evidence>